<dbReference type="InterPro" id="IPR023606">
    <property type="entry name" value="CoA-Trfase_III_dom_1_sf"/>
</dbReference>
<proteinExistence type="predicted"/>
<dbReference type="InterPro" id="IPR050509">
    <property type="entry name" value="CoA-transferase_III"/>
</dbReference>
<dbReference type="Gene3D" id="3.30.1540.10">
    <property type="entry name" value="formyl-coa transferase, domain 3"/>
    <property type="match status" value="1"/>
</dbReference>
<keyword evidence="2" id="KW-1185">Reference proteome</keyword>
<dbReference type="AlphaFoldDB" id="A0A1H0SUX6"/>
<dbReference type="GO" id="GO:0003824">
    <property type="term" value="F:catalytic activity"/>
    <property type="evidence" value="ECO:0007669"/>
    <property type="project" value="InterPro"/>
</dbReference>
<protein>
    <submittedName>
        <fullName evidence="1">Alpha-methylacyl-CoA racemase</fullName>
    </submittedName>
</protein>
<dbReference type="PANTHER" id="PTHR48228">
    <property type="entry name" value="SUCCINYL-COA--D-CITRAMALATE COA-TRANSFERASE"/>
    <property type="match status" value="1"/>
</dbReference>
<dbReference type="InterPro" id="IPR044855">
    <property type="entry name" value="CoA-Trfase_III_dom3_sf"/>
</dbReference>
<dbReference type="Proteomes" id="UP000198741">
    <property type="component" value="Chromosome I"/>
</dbReference>
<accession>A0A1H0SUX6</accession>
<dbReference type="InterPro" id="IPR003673">
    <property type="entry name" value="CoA-Trfase_fam_III"/>
</dbReference>
<sequence>MGGTLTGIRIVELGGIGPVPHAGMVLADLGADVVRVERPGSDVTEMSSDQLLRGKRVVLADLKSAAGRAGVAGLLALADVALEGFRPGVVEKLGIGPADCAAANPRLVFGRMTGYGQDGPLAAAAGHDINYIALTGALHAIGGADPVPPLNLLGDFGGGSLFLVTGVLAALVERERTGRGQVVDAAIVDGVSVLMALIFSARDRGWWRDERSANLLDGAAPFYRTYRCSDGRHVAVGALELPFYAALCRGLGLPDAELPDRDDPANWPELSRRIGEVFLAHPRSHWESVFSGTDACVSPVLAIDEVAGHPHMAARGSVRHGTDFTVVAPAPRFSDSHPGPVVPATVLDLDAAAARWV</sequence>
<organism evidence="1 2">
    <name type="scientific">Nakamurella panacisegetis</name>
    <dbReference type="NCBI Taxonomy" id="1090615"/>
    <lineage>
        <taxon>Bacteria</taxon>
        <taxon>Bacillati</taxon>
        <taxon>Actinomycetota</taxon>
        <taxon>Actinomycetes</taxon>
        <taxon>Nakamurellales</taxon>
        <taxon>Nakamurellaceae</taxon>
        <taxon>Nakamurella</taxon>
    </lineage>
</organism>
<dbReference type="RefSeq" id="WP_090480265.1">
    <property type="nucleotide sequence ID" value="NZ_LT629710.1"/>
</dbReference>
<dbReference type="Gene3D" id="3.40.50.10540">
    <property type="entry name" value="Crotonobetainyl-coa:carnitine coa-transferase, domain 1"/>
    <property type="match status" value="1"/>
</dbReference>
<evidence type="ECO:0000313" key="1">
    <source>
        <dbReference type="EMBL" id="SDP45543.1"/>
    </source>
</evidence>
<dbReference type="PANTHER" id="PTHR48228:SF5">
    <property type="entry name" value="ALPHA-METHYLACYL-COA RACEMASE"/>
    <property type="match status" value="1"/>
</dbReference>
<dbReference type="EMBL" id="LT629710">
    <property type="protein sequence ID" value="SDP45543.1"/>
    <property type="molecule type" value="Genomic_DNA"/>
</dbReference>
<gene>
    <name evidence="1" type="ORF">SAMN04515671_4307</name>
</gene>
<dbReference type="STRING" id="1090615.SAMN04515671_4307"/>
<dbReference type="SUPFAM" id="SSF89796">
    <property type="entry name" value="CoA-transferase family III (CaiB/BaiF)"/>
    <property type="match status" value="1"/>
</dbReference>
<dbReference type="OrthoDB" id="9797653at2"/>
<evidence type="ECO:0000313" key="2">
    <source>
        <dbReference type="Proteomes" id="UP000198741"/>
    </source>
</evidence>
<name>A0A1H0SUX6_9ACTN</name>
<reference evidence="1 2" key="1">
    <citation type="submission" date="2016-10" db="EMBL/GenBank/DDBJ databases">
        <authorList>
            <person name="de Groot N.N."/>
        </authorList>
    </citation>
    <scope>NUCLEOTIDE SEQUENCE [LARGE SCALE GENOMIC DNA]</scope>
    <source>
        <strain evidence="2">P4-7,KCTC 19426,CECT 7604</strain>
    </source>
</reference>
<dbReference type="Pfam" id="PF02515">
    <property type="entry name" value="CoA_transf_3"/>
    <property type="match status" value="1"/>
</dbReference>